<keyword evidence="3 6" id="KW-0812">Transmembrane</keyword>
<feature type="transmembrane region" description="Helical" evidence="6">
    <location>
        <begin position="171"/>
        <end position="190"/>
    </location>
</feature>
<evidence type="ECO:0008006" key="9">
    <source>
        <dbReference type="Google" id="ProtNLM"/>
    </source>
</evidence>
<evidence type="ECO:0000256" key="5">
    <source>
        <dbReference type="ARBA" id="ARBA00023136"/>
    </source>
</evidence>
<dbReference type="Gene3D" id="1.20.1250.20">
    <property type="entry name" value="MFS general substrate transporter like domains"/>
    <property type="match status" value="1"/>
</dbReference>
<feature type="transmembrane region" description="Helical" evidence="6">
    <location>
        <begin position="225"/>
        <end position="245"/>
    </location>
</feature>
<accession>A0AAN5C8K0</accession>
<evidence type="ECO:0000256" key="2">
    <source>
        <dbReference type="ARBA" id="ARBA00009172"/>
    </source>
</evidence>
<dbReference type="InterPro" id="IPR051617">
    <property type="entry name" value="UNC-93-like_regulator"/>
</dbReference>
<dbReference type="Proteomes" id="UP001328107">
    <property type="component" value="Unassembled WGS sequence"/>
</dbReference>
<evidence type="ECO:0000256" key="1">
    <source>
        <dbReference type="ARBA" id="ARBA00004141"/>
    </source>
</evidence>
<reference evidence="8" key="1">
    <citation type="submission" date="2022-10" db="EMBL/GenBank/DDBJ databases">
        <title>Genome assembly of Pristionchus species.</title>
        <authorList>
            <person name="Yoshida K."/>
            <person name="Sommer R.J."/>
        </authorList>
    </citation>
    <scope>NUCLEOTIDE SEQUENCE [LARGE SCALE GENOMIC DNA]</scope>
    <source>
        <strain evidence="8">RS5460</strain>
    </source>
</reference>
<evidence type="ECO:0000256" key="3">
    <source>
        <dbReference type="ARBA" id="ARBA00022692"/>
    </source>
</evidence>
<proteinExistence type="inferred from homology"/>
<protein>
    <recommendedName>
        <fullName evidence="9">Membrane transporter</fullName>
    </recommendedName>
</protein>
<comment type="subcellular location">
    <subcellularLocation>
        <location evidence="1">Membrane</location>
        <topology evidence="1">Multi-pass membrane protein</topology>
    </subcellularLocation>
</comment>
<evidence type="ECO:0000313" key="7">
    <source>
        <dbReference type="EMBL" id="GMR32869.1"/>
    </source>
</evidence>
<dbReference type="PANTHER" id="PTHR23294">
    <property type="entry name" value="ET TRANSLATION PRODUCT-RELATED"/>
    <property type="match status" value="1"/>
</dbReference>
<feature type="transmembrane region" description="Helical" evidence="6">
    <location>
        <begin position="66"/>
        <end position="82"/>
    </location>
</feature>
<dbReference type="PANTHER" id="PTHR23294:SF18">
    <property type="entry name" value="UNC93-LIKE PROTEIN MFSD11"/>
    <property type="match status" value="1"/>
</dbReference>
<dbReference type="AlphaFoldDB" id="A0AAN5C8K0"/>
<dbReference type="SUPFAM" id="SSF103473">
    <property type="entry name" value="MFS general substrate transporter"/>
    <property type="match status" value="1"/>
</dbReference>
<keyword evidence="8" id="KW-1185">Reference proteome</keyword>
<name>A0AAN5C8K0_9BILA</name>
<comment type="similarity">
    <text evidence="2">Belongs to the unc-93 family.</text>
</comment>
<feature type="non-terminal residue" evidence="7">
    <location>
        <position position="1"/>
    </location>
</feature>
<comment type="caution">
    <text evidence="7">The sequence shown here is derived from an EMBL/GenBank/DDBJ whole genome shotgun (WGS) entry which is preliminary data.</text>
</comment>
<dbReference type="GO" id="GO:0016020">
    <property type="term" value="C:membrane"/>
    <property type="evidence" value="ECO:0007669"/>
    <property type="project" value="UniProtKB-SubCell"/>
</dbReference>
<dbReference type="EMBL" id="BTRK01000001">
    <property type="protein sequence ID" value="GMR32869.1"/>
    <property type="molecule type" value="Genomic_DNA"/>
</dbReference>
<dbReference type="Pfam" id="PF05978">
    <property type="entry name" value="UNC-93"/>
    <property type="match status" value="1"/>
</dbReference>
<feature type="transmembrane region" description="Helical" evidence="6">
    <location>
        <begin position="88"/>
        <end position="108"/>
    </location>
</feature>
<evidence type="ECO:0000256" key="4">
    <source>
        <dbReference type="ARBA" id="ARBA00022989"/>
    </source>
</evidence>
<dbReference type="InterPro" id="IPR036259">
    <property type="entry name" value="MFS_trans_sf"/>
</dbReference>
<feature type="transmembrane region" description="Helical" evidence="6">
    <location>
        <begin position="38"/>
        <end position="59"/>
    </location>
</feature>
<keyword evidence="5 6" id="KW-0472">Membrane</keyword>
<organism evidence="7 8">
    <name type="scientific">Pristionchus mayeri</name>
    <dbReference type="NCBI Taxonomy" id="1317129"/>
    <lineage>
        <taxon>Eukaryota</taxon>
        <taxon>Metazoa</taxon>
        <taxon>Ecdysozoa</taxon>
        <taxon>Nematoda</taxon>
        <taxon>Chromadorea</taxon>
        <taxon>Rhabditida</taxon>
        <taxon>Rhabditina</taxon>
        <taxon>Diplogasteromorpha</taxon>
        <taxon>Diplogasteroidea</taxon>
        <taxon>Neodiplogasteridae</taxon>
        <taxon>Pristionchus</taxon>
    </lineage>
</organism>
<dbReference type="InterPro" id="IPR010291">
    <property type="entry name" value="Ion_channel_UNC-93"/>
</dbReference>
<feature type="transmembrane region" description="Helical" evidence="6">
    <location>
        <begin position="129"/>
        <end position="151"/>
    </location>
</feature>
<gene>
    <name evidence="7" type="ORF">PMAYCL1PPCAC_03064</name>
</gene>
<evidence type="ECO:0000313" key="8">
    <source>
        <dbReference type="Proteomes" id="UP001328107"/>
    </source>
</evidence>
<evidence type="ECO:0000256" key="6">
    <source>
        <dbReference type="SAM" id="Phobius"/>
    </source>
</evidence>
<keyword evidence="4 6" id="KW-1133">Transmembrane helix</keyword>
<sequence>VANLVLWTGYDAHVFIVESVLHSVNGRDPERIGAHDGYYGLAVMNVFYMLSNLGVPSLMNYFRCKWILLMGASFFTFYFLSFQFLNKFLYFFSCAVLGLAFATFNVGYSGYLTEFSTRQTLERNQALNWGISCLSVFFSGVLYMILTTASAQTGAEIVSHYREYSDGEVRLFFLAMAILGGISMVLFAFLPNKQVDGCIAETTERTKTLKEQIDKMVRVLVDRRILILVPFYLYIGLFFSFWISIVPTTLQFTKVFFSLF</sequence>